<sequence length="1513" mass="163641">MKFVSMNRGGQQTDSVDAQDASPADSSAEAAAFQRQLSEVAVLSAPVLMQVRAYQADASRSEARPIVRASGQPYTPAPHGEGGGTTLNASALPLGHANLVFAGSGMDPVYSDDASLIEGLGPALFKAGASERTVRRNVRCLLGLGHWLVKNGKPGIAARLSEESLVEDALEFGKQEGQAIATPLVHLRASQSPGGIAPIASRVELNPYSQDADLIKGYKEDAASGTANTVRKYATLLIDFSDYLRENDKLGIAARLGDGSLDNDVSQYKEADPRGRRKAGAALAHLLRSPAGARAIELRPHIRPVPDFEGAVRAEPSRTRAATAQHSSSGAISWPETLPANQQDLLLETMDGPSSSPPIETIAHHQQAADAGGSFRDLNLPRADHGVSPPHGLALDAAGSLNWRHHDDELTDKRHRNPLGPGEQVLVINEHDIGELRSAKRQKTLSNPQGVAVERQLMQTPSHQLAASPSQMQAPMLSQNELIGEPLPGEDAELLARFRVDAKRRKLTPGAINNSVSGLGRFVRWVNAEHGGSVASRLRKGTPLDEEIAAYRRLGRDPQHRITSALDVLRRLLRGGEEAEAPEPRVLGAPRRLVPHPEDAPLIEGALSQALKHVKTAKDKGSAQKRATRLRALSAWLKGNRKGSIIGRLNGSSKEQLTLDNDVLAFQRTGGARYRPDLSHLRSYLKLIEANRELGLPGPEQPSSPAAWGDRHPGSAQDLPSTPASPSAGAWVWLGEQLHEPASPSRPPSHAKGRLEPSVDLNAPTPSELRDDAHFAPAHPARARSDTYAGLEPFVDLNAPTPSELRDDAHFAPAHPAGARSDTYAGLEPFVDLNAPTPSELRDDAHFAPAHPARARSDTYAGLEPFVDLNAPTPSELRDDAHFAPAHPARARSDTYAGLEPFVDLNAPTPSELRDDAHFAPAHPARARSDTYAGLEPFVDLNAPTPSELRDDAHFAPAHPARARSDTYAGLEPFVDLNAPTPSELRDDAHFAPAHPARARSDTYAGLEPFVDLNAPTPSELRDDAHFAPAHPARARSDTYAGLEPFVDLNAPTPSELRDDAHFAPAHPARARSDTYAGLEPFVDLNAPTPSELRDDAHFAPAHPARARSDTYAGLEPFVDLNAPTPSELRDDAHFAPAHPARARSDTYAGLEAAVNPNPRTPFELRDNAWAPAPDFRPLFAGPVPGHHQGARQPGSPQGLSPAPAFSDDEALAWLREELARRQMQEPASPSTGRAPSDIYGGLESLVHLDAPTPWELRDDAHFAPAPAARARSDTYRGFPLVDLTAPTPSESRDDANSVRPFPITSANAQIGALDPTVSSHGHGLVLEDTEWLGDEHIDRDYRLQEQDLQRNDPDLAARTRFVNPLIVLNYLGSNDDGVVQTEFQRIVHDDESNDTADFLFLPVINANPEDPNNLGNHWSLLFVDRSDRGQPVAYHYDSYRGLNKKHAEHLASRLHLRLEPAGMAQQQNTYDCGVFVVDGTRALVRQLEQGGQTVHLDQLVVDRQALQNRLRG</sequence>
<organism evidence="6">
    <name type="scientific">Bradyrhizobium barranii subsp. barranii</name>
    <dbReference type="NCBI Taxonomy" id="2823807"/>
    <lineage>
        <taxon>Bacteria</taxon>
        <taxon>Pseudomonadati</taxon>
        <taxon>Pseudomonadota</taxon>
        <taxon>Alphaproteobacteria</taxon>
        <taxon>Hyphomicrobiales</taxon>
        <taxon>Nitrobacteraceae</taxon>
        <taxon>Bradyrhizobium</taxon>
        <taxon>Bradyrhizobium barranii</taxon>
    </lineage>
</organism>
<keyword evidence="3" id="KW-0788">Thiol protease</keyword>
<dbReference type="EMBL" id="CP088280">
    <property type="protein sequence ID" value="UGX94852.1"/>
    <property type="molecule type" value="Genomic_DNA"/>
</dbReference>
<reference evidence="6" key="2">
    <citation type="submission" date="2020-06" db="EMBL/GenBank/DDBJ databases">
        <title>Whole Genome Sequence of Bradyrhizobium sp. Strain 323S2.</title>
        <authorList>
            <person name="Bromfield E.S.P."/>
        </authorList>
    </citation>
    <scope>NUCLEOTIDE SEQUENCE [LARGE SCALE GENOMIC DNA]</scope>
    <source>
        <strain evidence="6">323S2</strain>
    </source>
</reference>
<evidence type="ECO:0000313" key="8">
    <source>
        <dbReference type="Proteomes" id="UP000564836"/>
    </source>
</evidence>
<dbReference type="SUPFAM" id="SSF54001">
    <property type="entry name" value="Cysteine proteinases"/>
    <property type="match status" value="1"/>
</dbReference>
<dbReference type="Pfam" id="PF02902">
    <property type="entry name" value="Peptidase_C48"/>
    <property type="match status" value="1"/>
</dbReference>
<dbReference type="EMBL" id="JACBFH010000001">
    <property type="protein sequence ID" value="NYY89057.1"/>
    <property type="molecule type" value="Genomic_DNA"/>
</dbReference>
<feature type="compositionally biased region" description="Low complexity" evidence="4">
    <location>
        <begin position="14"/>
        <end position="24"/>
    </location>
</feature>
<feature type="region of interest" description="Disordered" evidence="4">
    <location>
        <begin position="1180"/>
        <end position="1205"/>
    </location>
</feature>
<dbReference type="PANTHER" id="PTHR46468:SF1">
    <property type="entry name" value="SENTRIN-SPECIFIC PROTEASE 8"/>
    <property type="match status" value="1"/>
</dbReference>
<keyword evidence="2" id="KW-0378">Hydrolase</keyword>
<dbReference type="Gene3D" id="3.40.395.10">
    <property type="entry name" value="Adenoviral Proteinase, Chain A"/>
    <property type="match status" value="1"/>
</dbReference>
<evidence type="ECO:0000256" key="2">
    <source>
        <dbReference type="ARBA" id="ARBA00022801"/>
    </source>
</evidence>
<feature type="region of interest" description="Disordered" evidence="4">
    <location>
        <begin position="1"/>
        <end position="24"/>
    </location>
</feature>
<proteinExistence type="predicted"/>
<reference evidence="7 8" key="1">
    <citation type="journal article" date="2017" name="Syst. Appl. Microbiol.">
        <title>Soybeans inoculated with root zone soils of Canadian native legumes harbour diverse and novel Bradyrhizobium spp. that possess agricultural potential.</title>
        <authorList>
            <person name="Bromfield E.S.P."/>
            <person name="Cloutier S."/>
            <person name="Tambong J.T."/>
            <person name="Tran Thi T.V."/>
        </authorList>
    </citation>
    <scope>NUCLEOTIDE SEQUENCE [LARGE SCALE GENOMIC DNA]</scope>
    <source>
        <strain evidence="7 8">323S2</strain>
    </source>
</reference>
<dbReference type="Proteomes" id="UP000564836">
    <property type="component" value="Chromosome"/>
</dbReference>
<dbReference type="GO" id="GO:0006508">
    <property type="term" value="P:proteolysis"/>
    <property type="evidence" value="ECO:0007669"/>
    <property type="project" value="UniProtKB-KW"/>
</dbReference>
<gene>
    <name evidence="7" type="ORF">G6321_00006585</name>
    <name evidence="6" type="ORF">G6321_11585</name>
</gene>
<protein>
    <recommendedName>
        <fullName evidence="5">Ubiquitin-like protease family profile domain-containing protein</fullName>
    </recommendedName>
</protein>
<dbReference type="GO" id="GO:0019784">
    <property type="term" value="F:deNEDDylase activity"/>
    <property type="evidence" value="ECO:0007669"/>
    <property type="project" value="InterPro"/>
</dbReference>
<feature type="region of interest" description="Disordered" evidence="4">
    <location>
        <begin position="694"/>
        <end position="772"/>
    </location>
</feature>
<accession>A0A7Z0TP81</accession>
<reference evidence="7 8" key="3">
    <citation type="journal article" date="2022" name="Int. J. Syst. Evol. Microbiol.">
        <title>Strains of Bradyrhizobium barranii sp. nov. associated with legumes native to Canada are symbionts of soybeans and belong to different subspecies (subsp. barranii subsp. nov. and subsp. apii subsp. nov.) and symbiovars (sv. glycinearum and sv. septentrionale).</title>
        <authorList>
            <person name="Bromfield E.S.P."/>
            <person name="Cloutier S."/>
            <person name="Wasai-Hara S."/>
            <person name="Minamisawa K."/>
        </authorList>
    </citation>
    <scope>NUCLEOTIDE SEQUENCE [LARGE SCALE GENOMIC DNA]</scope>
    <source>
        <strain evidence="7 8">323S2</strain>
    </source>
</reference>
<evidence type="ECO:0000313" key="6">
    <source>
        <dbReference type="EMBL" id="NYY89057.1"/>
    </source>
</evidence>
<evidence type="ECO:0000256" key="1">
    <source>
        <dbReference type="ARBA" id="ARBA00022670"/>
    </source>
</evidence>
<dbReference type="InterPro" id="IPR038765">
    <property type="entry name" value="Papain-like_cys_pep_sf"/>
</dbReference>
<dbReference type="RefSeq" id="WP_166344964.1">
    <property type="nucleotide sequence ID" value="NZ_CP088280.1"/>
</dbReference>
<evidence type="ECO:0000256" key="4">
    <source>
        <dbReference type="SAM" id="MobiDB-lite"/>
    </source>
</evidence>
<evidence type="ECO:0000256" key="3">
    <source>
        <dbReference type="ARBA" id="ARBA00022807"/>
    </source>
</evidence>
<dbReference type="PROSITE" id="PS50600">
    <property type="entry name" value="ULP_PROTEASE"/>
    <property type="match status" value="1"/>
</dbReference>
<feature type="compositionally biased region" description="Polar residues" evidence="4">
    <location>
        <begin position="320"/>
        <end position="331"/>
    </location>
</feature>
<dbReference type="InterPro" id="IPR003653">
    <property type="entry name" value="Peptidase_C48_C"/>
</dbReference>
<evidence type="ECO:0000313" key="7">
    <source>
        <dbReference type="EMBL" id="UGX94852.1"/>
    </source>
</evidence>
<feature type="domain" description="Ubiquitin-like protease family profile" evidence="5">
    <location>
        <begin position="1304"/>
        <end position="1484"/>
    </location>
</feature>
<evidence type="ECO:0000259" key="5">
    <source>
        <dbReference type="PROSITE" id="PS50600"/>
    </source>
</evidence>
<dbReference type="GO" id="GO:0008234">
    <property type="term" value="F:cysteine-type peptidase activity"/>
    <property type="evidence" value="ECO:0007669"/>
    <property type="project" value="UniProtKB-KW"/>
</dbReference>
<dbReference type="PANTHER" id="PTHR46468">
    <property type="entry name" value="SENTRIN-SPECIFIC PROTEASE 8"/>
    <property type="match status" value="1"/>
</dbReference>
<keyword evidence="1" id="KW-0645">Protease</keyword>
<feature type="region of interest" description="Disordered" evidence="4">
    <location>
        <begin position="312"/>
        <end position="335"/>
    </location>
</feature>
<name>A0A7Z0TP81_9BRAD</name>
<dbReference type="InterPro" id="IPR044613">
    <property type="entry name" value="Nep1/2-like"/>
</dbReference>
<dbReference type="GO" id="GO:0000338">
    <property type="term" value="P:protein deneddylation"/>
    <property type="evidence" value="ECO:0007669"/>
    <property type="project" value="TreeGrafter"/>
</dbReference>